<dbReference type="GO" id="GO:0043524">
    <property type="term" value="P:negative regulation of neuron apoptotic process"/>
    <property type="evidence" value="ECO:0007669"/>
    <property type="project" value="TreeGrafter"/>
</dbReference>
<proteinExistence type="predicted"/>
<dbReference type="Gene3D" id="1.10.220.150">
    <property type="entry name" value="Arf GTPase activating protein"/>
    <property type="match status" value="1"/>
</dbReference>
<dbReference type="GO" id="GO:0005634">
    <property type="term" value="C:nucleus"/>
    <property type="evidence" value="ECO:0007669"/>
    <property type="project" value="TreeGrafter"/>
</dbReference>
<dbReference type="GO" id="GO:0003924">
    <property type="term" value="F:GTPase activity"/>
    <property type="evidence" value="ECO:0007669"/>
    <property type="project" value="TreeGrafter"/>
</dbReference>
<dbReference type="InterPro" id="IPR051282">
    <property type="entry name" value="Arf-GAP_GTPase_ANK_PH"/>
</dbReference>
<dbReference type="GeneTree" id="ENSGT00940000158956"/>
<dbReference type="InParanoid" id="A0A803YGE5"/>
<name>A0A803YGE5_MELGA</name>
<dbReference type="PROSITE" id="PS50115">
    <property type="entry name" value="ARFGAP"/>
    <property type="match status" value="1"/>
</dbReference>
<keyword evidence="1 2" id="KW-0863">Zinc-finger</keyword>
<dbReference type="PRINTS" id="PR00405">
    <property type="entry name" value="REVINTRACTNG"/>
</dbReference>
<dbReference type="GO" id="GO:0008270">
    <property type="term" value="F:zinc ion binding"/>
    <property type="evidence" value="ECO:0007669"/>
    <property type="project" value="UniProtKB-KW"/>
</dbReference>
<evidence type="ECO:0000256" key="1">
    <source>
        <dbReference type="ARBA" id="ARBA00022771"/>
    </source>
</evidence>
<dbReference type="SMART" id="SM00105">
    <property type="entry name" value="ArfGap"/>
    <property type="match status" value="1"/>
</dbReference>
<dbReference type="Pfam" id="PF01412">
    <property type="entry name" value="ArfGap"/>
    <property type="match status" value="1"/>
</dbReference>
<organism evidence="4 5">
    <name type="scientific">Meleagris gallopavo</name>
    <name type="common">Wild turkey</name>
    <dbReference type="NCBI Taxonomy" id="9103"/>
    <lineage>
        <taxon>Eukaryota</taxon>
        <taxon>Metazoa</taxon>
        <taxon>Chordata</taxon>
        <taxon>Craniata</taxon>
        <taxon>Vertebrata</taxon>
        <taxon>Euteleostomi</taxon>
        <taxon>Archelosauria</taxon>
        <taxon>Archosauria</taxon>
        <taxon>Dinosauria</taxon>
        <taxon>Saurischia</taxon>
        <taxon>Theropoda</taxon>
        <taxon>Coelurosauria</taxon>
        <taxon>Aves</taxon>
        <taxon>Neognathae</taxon>
        <taxon>Galloanserae</taxon>
        <taxon>Galliformes</taxon>
        <taxon>Phasianidae</taxon>
        <taxon>Meleagridinae</taxon>
        <taxon>Meleagris</taxon>
    </lineage>
</organism>
<dbReference type="InterPro" id="IPR038508">
    <property type="entry name" value="ArfGAP_dom_sf"/>
</dbReference>
<dbReference type="Ensembl" id="ENSMGAT00000023122.1">
    <property type="protein sequence ID" value="ENSMGAP00000030842.1"/>
    <property type="gene ID" value="ENSMGAG00000019724.1"/>
</dbReference>
<dbReference type="PANTHER" id="PTHR45819">
    <property type="entry name" value="CENTAURIN-GAMMA-1A"/>
    <property type="match status" value="1"/>
</dbReference>
<evidence type="ECO:0000259" key="3">
    <source>
        <dbReference type="PROSITE" id="PS50115"/>
    </source>
</evidence>
<keyword evidence="5" id="KW-1185">Reference proteome</keyword>
<feature type="domain" description="Arf-GAP" evidence="3">
    <location>
        <begin position="31"/>
        <end position="102"/>
    </location>
</feature>
<dbReference type="SUPFAM" id="SSF57863">
    <property type="entry name" value="ArfGap/RecO-like zinc finger"/>
    <property type="match status" value="1"/>
</dbReference>
<reference evidence="4" key="1">
    <citation type="journal article" date="2010" name="PLoS Biol.">
        <title>Multi-platform next-generation sequencing of the domestic turkey (Meleagris gallopavo): genome assembly and analysis.</title>
        <authorList>
            <person name="Dalloul R.A."/>
            <person name="Long J.A."/>
            <person name="Zimin A.V."/>
            <person name="Aslam L."/>
            <person name="Beal K."/>
            <person name="Blomberg L.A."/>
            <person name="Bouffard P."/>
            <person name="Burt D.W."/>
            <person name="Crasta O."/>
            <person name="Crooijmans R.P."/>
            <person name="Cooper K."/>
            <person name="Coulombe R.A."/>
            <person name="De S."/>
            <person name="Delany M.E."/>
            <person name="Dodgson J.B."/>
            <person name="Dong J.J."/>
            <person name="Evans C."/>
            <person name="Frederickson K.M."/>
            <person name="Flicek P."/>
            <person name="Florea L."/>
            <person name="Folkerts O."/>
            <person name="Groenen M.A."/>
            <person name="Harkins T.T."/>
            <person name="Herrero J."/>
            <person name="Hoffmann S."/>
            <person name="Megens H.J."/>
            <person name="Jiang A."/>
            <person name="de Jong P."/>
            <person name="Kaiser P."/>
            <person name="Kim H."/>
            <person name="Kim K.W."/>
            <person name="Kim S."/>
            <person name="Langenberger D."/>
            <person name="Lee M.K."/>
            <person name="Lee T."/>
            <person name="Mane S."/>
            <person name="Marcais G."/>
            <person name="Marz M."/>
            <person name="McElroy A.P."/>
            <person name="Modise T."/>
            <person name="Nefedov M."/>
            <person name="Notredame C."/>
            <person name="Paton I.R."/>
            <person name="Payne W.S."/>
            <person name="Pertea G."/>
            <person name="Prickett D."/>
            <person name="Puiu D."/>
            <person name="Qioa D."/>
            <person name="Raineri E."/>
            <person name="Ruffier M."/>
            <person name="Salzberg S.L."/>
            <person name="Schatz M.C."/>
            <person name="Scheuring C."/>
            <person name="Schmidt C.J."/>
            <person name="Schroeder S."/>
            <person name="Searle S.M."/>
            <person name="Smith E.J."/>
            <person name="Smith J."/>
            <person name="Sonstegard T.S."/>
            <person name="Stadler P.F."/>
            <person name="Tafer H."/>
            <person name="Tu Z.J."/>
            <person name="Van Tassell C.P."/>
            <person name="Vilella A.J."/>
            <person name="Williams K.P."/>
            <person name="Yorke J.A."/>
            <person name="Zhang L."/>
            <person name="Zhang H.B."/>
            <person name="Zhang X."/>
            <person name="Zhang Y."/>
            <person name="Reed K.M."/>
        </authorList>
    </citation>
    <scope>NUCLEOTIDE SEQUENCE [LARGE SCALE GENOMIC DNA]</scope>
</reference>
<dbReference type="AlphaFoldDB" id="A0A803YGE5"/>
<evidence type="ECO:0000313" key="5">
    <source>
        <dbReference type="Proteomes" id="UP000001645"/>
    </source>
</evidence>
<evidence type="ECO:0000313" key="4">
    <source>
        <dbReference type="Ensembl" id="ENSMGAP00000030842.1"/>
    </source>
</evidence>
<keyword evidence="1 2" id="KW-0862">Zinc</keyword>
<dbReference type="Proteomes" id="UP000001645">
    <property type="component" value="Unplaced"/>
</dbReference>
<protein>
    <recommendedName>
        <fullName evidence="3">Arf-GAP domain-containing protein</fullName>
    </recommendedName>
</protein>
<evidence type="ECO:0000256" key="2">
    <source>
        <dbReference type="PROSITE-ProRule" id="PRU00288"/>
    </source>
</evidence>
<accession>A0A803YGE5</accession>
<keyword evidence="1 2" id="KW-0479">Metal-binding</keyword>
<reference evidence="4" key="3">
    <citation type="submission" date="2025-09" db="UniProtKB">
        <authorList>
            <consortium name="Ensembl"/>
        </authorList>
    </citation>
    <scope>IDENTIFICATION</scope>
</reference>
<dbReference type="PANTHER" id="PTHR45819:SF3">
    <property type="entry name" value="ARF-GAP WITH GTPASE, ANK REPEAT AND PH DOMAIN-CONTAINING PROTEIN 2"/>
    <property type="match status" value="1"/>
</dbReference>
<dbReference type="InterPro" id="IPR001164">
    <property type="entry name" value="ArfGAP_dom"/>
</dbReference>
<reference evidence="4" key="2">
    <citation type="submission" date="2025-08" db="UniProtKB">
        <authorList>
            <consortium name="Ensembl"/>
        </authorList>
    </citation>
    <scope>IDENTIFICATION</scope>
</reference>
<sequence length="115" mass="12583">MVCGDVGHTVLWATLCCGSRGAVGHAMLWVSQCFESRCAVDPTWASLNLGALICIECSGIHRNLGTHVSRVRSLDLDDWPRELTVVLNSIGNATANSIWERNTRGRCKPTQESSR</sequence>
<dbReference type="InterPro" id="IPR037278">
    <property type="entry name" value="ARFGAP/RecO"/>
</dbReference>
<dbReference type="GO" id="GO:0005096">
    <property type="term" value="F:GTPase activator activity"/>
    <property type="evidence" value="ECO:0007669"/>
    <property type="project" value="InterPro"/>
</dbReference>